<dbReference type="PANTHER" id="PTHR47829:SF1">
    <property type="entry name" value="HAD FAMILY PHOSPHATASE"/>
    <property type="match status" value="1"/>
</dbReference>
<keyword evidence="1" id="KW-0007">Acetylation</keyword>
<dbReference type="Proteomes" id="UP000193200">
    <property type="component" value="Unassembled WGS sequence"/>
</dbReference>
<accession>A0A1Y5TRG3</accession>
<dbReference type="InterPro" id="IPR023198">
    <property type="entry name" value="PGP-like_dom2"/>
</dbReference>
<keyword evidence="2" id="KW-0378">Hydrolase</keyword>
<dbReference type="SUPFAM" id="SSF56784">
    <property type="entry name" value="HAD-like"/>
    <property type="match status" value="1"/>
</dbReference>
<dbReference type="InterPro" id="IPR036412">
    <property type="entry name" value="HAD-like_sf"/>
</dbReference>
<keyword evidence="3" id="KW-1185">Reference proteome</keyword>
<evidence type="ECO:0000256" key="1">
    <source>
        <dbReference type="ARBA" id="ARBA00022990"/>
    </source>
</evidence>
<dbReference type="InterPro" id="IPR052898">
    <property type="entry name" value="ACAD10-like"/>
</dbReference>
<dbReference type="InterPro" id="IPR023214">
    <property type="entry name" value="HAD_sf"/>
</dbReference>
<evidence type="ECO:0000313" key="2">
    <source>
        <dbReference type="EMBL" id="SLN70171.1"/>
    </source>
</evidence>
<dbReference type="NCBIfam" id="TIGR01509">
    <property type="entry name" value="HAD-SF-IA-v3"/>
    <property type="match status" value="1"/>
</dbReference>
<dbReference type="InterPro" id="IPR011945">
    <property type="entry name" value="HAD-SF_ppase_IA/epoxid_hydro_N"/>
</dbReference>
<dbReference type="SFLD" id="SFLDG01129">
    <property type="entry name" value="C1.5:_HAD__Beta-PGM__Phosphata"/>
    <property type="match status" value="1"/>
</dbReference>
<dbReference type="AlphaFoldDB" id="A0A1Y5TRG3"/>
<dbReference type="EC" id="3.1.3.-" evidence="2"/>
<dbReference type="Gene3D" id="3.40.50.1000">
    <property type="entry name" value="HAD superfamily/HAD-like"/>
    <property type="match status" value="1"/>
</dbReference>
<organism evidence="2 3">
    <name type="scientific">Oceanibacterium hippocampi</name>
    <dbReference type="NCBI Taxonomy" id="745714"/>
    <lineage>
        <taxon>Bacteria</taxon>
        <taxon>Pseudomonadati</taxon>
        <taxon>Pseudomonadota</taxon>
        <taxon>Alphaproteobacteria</taxon>
        <taxon>Sneathiellales</taxon>
        <taxon>Sneathiellaceae</taxon>
        <taxon>Oceanibacterium</taxon>
    </lineage>
</organism>
<dbReference type="InterPro" id="IPR006439">
    <property type="entry name" value="HAD-SF_hydro_IA"/>
</dbReference>
<reference evidence="2 3" key="1">
    <citation type="submission" date="2017-03" db="EMBL/GenBank/DDBJ databases">
        <authorList>
            <person name="Afonso C.L."/>
            <person name="Miller P.J."/>
            <person name="Scott M.A."/>
            <person name="Spackman E."/>
            <person name="Goraichik I."/>
            <person name="Dimitrov K.M."/>
            <person name="Suarez D.L."/>
            <person name="Swayne D.E."/>
        </authorList>
    </citation>
    <scope>NUCLEOTIDE SEQUENCE [LARGE SCALE GENOMIC DNA]</scope>
    <source>
        <strain evidence="2 3">CECT 7691</strain>
    </source>
</reference>
<dbReference type="Gene3D" id="1.10.150.240">
    <property type="entry name" value="Putative phosphatase, domain 2"/>
    <property type="match status" value="1"/>
</dbReference>
<dbReference type="PRINTS" id="PR00413">
    <property type="entry name" value="HADHALOGNASE"/>
</dbReference>
<name>A0A1Y5TRG3_9PROT</name>
<sequence length="213" mass="23431">MIKAVLWDFGGVFTTSPFDNFSRYERENGLPANFLRGINATNPDSNAWARFERSEIDLDAFDRLFETESRAAGRPVPGRQIIALLAGQVRPEMVIALRRCREQFVCGCITNNVAAGSGPGMATDPERADEVAEVMSLFHLVVESSRLGLRKPDPEIYAHACRELAIDPKETVYLDDLGINLKPARAMGMRTIKVSAAGPALAELETLLGIPLR</sequence>
<dbReference type="CDD" id="cd02603">
    <property type="entry name" value="HAD_sEH-N_like"/>
    <property type="match status" value="1"/>
</dbReference>
<dbReference type="GO" id="GO:0016787">
    <property type="term" value="F:hydrolase activity"/>
    <property type="evidence" value="ECO:0007669"/>
    <property type="project" value="UniProtKB-KW"/>
</dbReference>
<evidence type="ECO:0000313" key="3">
    <source>
        <dbReference type="Proteomes" id="UP000193200"/>
    </source>
</evidence>
<protein>
    <submittedName>
        <fullName evidence="2">Alpha-D-glucose-1-phosphate phosphatase YihX</fullName>
        <ecNumber evidence="2">3.1.3.-</ecNumber>
    </submittedName>
</protein>
<dbReference type="InParanoid" id="A0A1Y5TRG3"/>
<dbReference type="EMBL" id="FWFR01000003">
    <property type="protein sequence ID" value="SLN70171.1"/>
    <property type="molecule type" value="Genomic_DNA"/>
</dbReference>
<dbReference type="SFLD" id="SFLDS00003">
    <property type="entry name" value="Haloacid_Dehalogenase"/>
    <property type="match status" value="1"/>
</dbReference>
<dbReference type="Pfam" id="PF00702">
    <property type="entry name" value="Hydrolase"/>
    <property type="match status" value="1"/>
</dbReference>
<gene>
    <name evidence="2" type="primary">yihX</name>
    <name evidence="2" type="ORF">OCH7691_03255</name>
</gene>
<dbReference type="NCBIfam" id="TIGR02247">
    <property type="entry name" value="HAD-1A3-hyp"/>
    <property type="match status" value="1"/>
</dbReference>
<proteinExistence type="predicted"/>
<dbReference type="PANTHER" id="PTHR47829">
    <property type="entry name" value="HYDROLASE, PUTATIVE (AFU_ORTHOLOGUE AFUA_1G12880)-RELATED"/>
    <property type="match status" value="1"/>
</dbReference>